<keyword evidence="6" id="KW-1185">Reference proteome</keyword>
<dbReference type="GO" id="GO:0005829">
    <property type="term" value="C:cytosol"/>
    <property type="evidence" value="ECO:0007669"/>
    <property type="project" value="TreeGrafter"/>
</dbReference>
<organism evidence="5 6">
    <name type="scientific">Desulfatibacillum aliphaticivorans</name>
    <dbReference type="NCBI Taxonomy" id="218208"/>
    <lineage>
        <taxon>Bacteria</taxon>
        <taxon>Pseudomonadati</taxon>
        <taxon>Thermodesulfobacteriota</taxon>
        <taxon>Desulfobacteria</taxon>
        <taxon>Desulfobacterales</taxon>
        <taxon>Desulfatibacillaceae</taxon>
        <taxon>Desulfatibacillum</taxon>
    </lineage>
</organism>
<evidence type="ECO:0000313" key="6">
    <source>
        <dbReference type="Proteomes" id="UP000000739"/>
    </source>
</evidence>
<gene>
    <name evidence="5" type="ordered locus">Dalk_4153</name>
</gene>
<accession>B8FMW7</accession>
<dbReference type="EMBL" id="CP001322">
    <property type="protein sequence ID" value="ACL05837.1"/>
    <property type="molecule type" value="Genomic_DNA"/>
</dbReference>
<dbReference type="Gene3D" id="1.10.10.60">
    <property type="entry name" value="Homeodomain-like"/>
    <property type="match status" value="1"/>
</dbReference>
<dbReference type="PANTHER" id="PTHR47894">
    <property type="entry name" value="HTH-TYPE TRANSCRIPTIONAL REGULATOR GADX"/>
    <property type="match status" value="1"/>
</dbReference>
<dbReference type="GO" id="GO:0000976">
    <property type="term" value="F:transcription cis-regulatory region binding"/>
    <property type="evidence" value="ECO:0007669"/>
    <property type="project" value="TreeGrafter"/>
</dbReference>
<name>B8FMW7_DESAL</name>
<dbReference type="GO" id="GO:0003700">
    <property type="term" value="F:DNA-binding transcription factor activity"/>
    <property type="evidence" value="ECO:0007669"/>
    <property type="project" value="InterPro"/>
</dbReference>
<dbReference type="AlphaFoldDB" id="B8FMW7"/>
<dbReference type="PRINTS" id="PR00032">
    <property type="entry name" value="HTHARAC"/>
</dbReference>
<keyword evidence="2" id="KW-0238">DNA-binding</keyword>
<dbReference type="SMART" id="SM00342">
    <property type="entry name" value="HTH_ARAC"/>
    <property type="match status" value="1"/>
</dbReference>
<dbReference type="Proteomes" id="UP000000739">
    <property type="component" value="Chromosome"/>
</dbReference>
<evidence type="ECO:0000256" key="1">
    <source>
        <dbReference type="ARBA" id="ARBA00023015"/>
    </source>
</evidence>
<dbReference type="InterPro" id="IPR020449">
    <property type="entry name" value="Tscrpt_reg_AraC-type_HTH"/>
</dbReference>
<feature type="domain" description="HTH araC/xylS-type" evidence="4">
    <location>
        <begin position="244"/>
        <end position="341"/>
    </location>
</feature>
<dbReference type="eggNOG" id="COG2207">
    <property type="taxonomic scope" value="Bacteria"/>
</dbReference>
<dbReference type="RefSeq" id="WP_015948884.1">
    <property type="nucleotide sequence ID" value="NC_011768.1"/>
</dbReference>
<dbReference type="SUPFAM" id="SSF46689">
    <property type="entry name" value="Homeodomain-like"/>
    <property type="match status" value="1"/>
</dbReference>
<dbReference type="KEGG" id="dal:Dalk_4153"/>
<reference evidence="5 6" key="1">
    <citation type="journal article" date="2012" name="Environ. Microbiol.">
        <title>The genome sequence of Desulfatibacillum alkenivorans AK-01: a blueprint for anaerobic alkane oxidation.</title>
        <authorList>
            <person name="Callaghan A.V."/>
            <person name="Morris B.E."/>
            <person name="Pereira I.A."/>
            <person name="McInerney M.J."/>
            <person name="Austin R.N."/>
            <person name="Groves J.T."/>
            <person name="Kukor J.J."/>
            <person name="Suflita J.M."/>
            <person name="Young L.Y."/>
            <person name="Zylstra G.J."/>
            <person name="Wawrik B."/>
        </authorList>
    </citation>
    <scope>NUCLEOTIDE SEQUENCE [LARGE SCALE GENOMIC DNA]</scope>
    <source>
        <strain evidence="5 6">AK-01</strain>
    </source>
</reference>
<dbReference type="Pfam" id="PF12625">
    <property type="entry name" value="Arabinose_bd"/>
    <property type="match status" value="1"/>
</dbReference>
<proteinExistence type="predicted"/>
<evidence type="ECO:0000259" key="4">
    <source>
        <dbReference type="PROSITE" id="PS01124"/>
    </source>
</evidence>
<dbReference type="HOGENOM" id="CLU_047522_3_2_7"/>
<keyword evidence="1" id="KW-0805">Transcription regulation</keyword>
<dbReference type="InterPro" id="IPR032687">
    <property type="entry name" value="AraC-type_N"/>
</dbReference>
<evidence type="ECO:0000313" key="5">
    <source>
        <dbReference type="EMBL" id="ACL05837.1"/>
    </source>
</evidence>
<keyword evidence="3" id="KW-0804">Transcription</keyword>
<dbReference type="InterPro" id="IPR009057">
    <property type="entry name" value="Homeodomain-like_sf"/>
</dbReference>
<dbReference type="Pfam" id="PF12833">
    <property type="entry name" value="HTH_18"/>
    <property type="match status" value="1"/>
</dbReference>
<dbReference type="PANTHER" id="PTHR47894:SF1">
    <property type="entry name" value="HTH-TYPE TRANSCRIPTIONAL REGULATOR VQSM"/>
    <property type="match status" value="1"/>
</dbReference>
<evidence type="ECO:0000256" key="3">
    <source>
        <dbReference type="ARBA" id="ARBA00023163"/>
    </source>
</evidence>
<evidence type="ECO:0000256" key="2">
    <source>
        <dbReference type="ARBA" id="ARBA00023125"/>
    </source>
</evidence>
<sequence length="342" mass="39259">MPTHIYSIKTLPVFRSINILAVLTRYAESRGMDIEAATEGSGILNNDLEDPDYLVTPRQEMTVIRNLLRLLPEPGLGLLVGNQYHIGVLGKLGAGAIHSATFLEAIKFFIKFHDLQMSYFQFELKTEGRLSCFIMNELADLEDLRRFVCEREFASVHRVASDLIGKTHGIKEVRVAYSKPDHAGMYEEIFQCPIVFNAPRHMFVWDKTNLNTPLPLANPLAKKAHEKECRELSLRIRKQETASSRIVQEIEFRRQGVPGFDDLARHMNMSPRTLRRRLKEEGTSFKNIVSDVQKEKAIHLLQTTNLPIQQIALELGYEDLPNFYRAFKRWTGKTPGDYRQSN</sequence>
<protein>
    <submittedName>
        <fullName evidence="5">Transcriptional regulator, AraC family</fullName>
    </submittedName>
</protein>
<dbReference type="PROSITE" id="PS01124">
    <property type="entry name" value="HTH_ARAC_FAMILY_2"/>
    <property type="match status" value="1"/>
</dbReference>
<dbReference type="InterPro" id="IPR018060">
    <property type="entry name" value="HTH_AraC"/>
</dbReference>